<evidence type="ECO:0000313" key="2">
    <source>
        <dbReference type="EMBL" id="MPM57793.1"/>
    </source>
</evidence>
<organism evidence="2">
    <name type="scientific">bioreactor metagenome</name>
    <dbReference type="NCBI Taxonomy" id="1076179"/>
    <lineage>
        <taxon>unclassified sequences</taxon>
        <taxon>metagenomes</taxon>
        <taxon>ecological metagenomes</taxon>
    </lineage>
</organism>
<dbReference type="EMBL" id="VSSQ01016445">
    <property type="protein sequence ID" value="MPM57793.1"/>
    <property type="molecule type" value="Genomic_DNA"/>
</dbReference>
<proteinExistence type="predicted"/>
<evidence type="ECO:0000256" key="1">
    <source>
        <dbReference type="SAM" id="MobiDB-lite"/>
    </source>
</evidence>
<feature type="region of interest" description="Disordered" evidence="1">
    <location>
        <begin position="69"/>
        <end position="88"/>
    </location>
</feature>
<dbReference type="AlphaFoldDB" id="A0A645B3R4"/>
<name>A0A645B3R4_9ZZZZ</name>
<sequence length="114" mass="13454">MRGRLPLGDVARTVHTNEEKRHAWCTLALQRGKPVAYGLEAHTKALRELVDVVMQLLRRLQERRIRQHQRARKIVGQPDARQPARGVVGPWRRIQQAIHHRRHLQHRQLRGQLE</sequence>
<accession>A0A645B3R4</accession>
<protein>
    <submittedName>
        <fullName evidence="2">Uncharacterized protein</fullName>
    </submittedName>
</protein>
<reference evidence="2" key="1">
    <citation type="submission" date="2019-08" db="EMBL/GenBank/DDBJ databases">
        <authorList>
            <person name="Kucharzyk K."/>
            <person name="Murdoch R.W."/>
            <person name="Higgins S."/>
            <person name="Loffler F."/>
        </authorList>
    </citation>
    <scope>NUCLEOTIDE SEQUENCE</scope>
</reference>
<gene>
    <name evidence="2" type="ORF">SDC9_104616</name>
</gene>
<comment type="caution">
    <text evidence="2">The sequence shown here is derived from an EMBL/GenBank/DDBJ whole genome shotgun (WGS) entry which is preliminary data.</text>
</comment>